<gene>
    <name evidence="2" type="ORF">MSLAZ_1003</name>
</gene>
<name>A0A0E3S0T1_9EURY</name>
<evidence type="ECO:0000256" key="1">
    <source>
        <dbReference type="SAM" id="MobiDB-lite"/>
    </source>
</evidence>
<proteinExistence type="predicted"/>
<accession>A0A0E3S0T1</accession>
<feature type="compositionally biased region" description="Polar residues" evidence="1">
    <location>
        <begin position="127"/>
        <end position="149"/>
    </location>
</feature>
<organism evidence="2 3">
    <name type="scientific">Methanosarcina lacustris Z-7289</name>
    <dbReference type="NCBI Taxonomy" id="1434111"/>
    <lineage>
        <taxon>Archaea</taxon>
        <taxon>Methanobacteriati</taxon>
        <taxon>Methanobacteriota</taxon>
        <taxon>Stenosarchaea group</taxon>
        <taxon>Methanomicrobia</taxon>
        <taxon>Methanosarcinales</taxon>
        <taxon>Methanosarcinaceae</taxon>
        <taxon>Methanosarcina</taxon>
    </lineage>
</organism>
<protein>
    <submittedName>
        <fullName evidence="2">Uncharacterized protein</fullName>
    </submittedName>
</protein>
<evidence type="ECO:0000313" key="3">
    <source>
        <dbReference type="Proteomes" id="UP000033072"/>
    </source>
</evidence>
<dbReference type="Proteomes" id="UP000033072">
    <property type="component" value="Chromosome"/>
</dbReference>
<reference evidence="2 3" key="1">
    <citation type="submission" date="2014-07" db="EMBL/GenBank/DDBJ databases">
        <title>Methanogenic archaea and the global carbon cycle.</title>
        <authorList>
            <person name="Henriksen J.R."/>
            <person name="Luke J."/>
            <person name="Reinhart S."/>
            <person name="Benedict M.N."/>
            <person name="Youngblut N.D."/>
            <person name="Metcalf M.E."/>
            <person name="Whitaker R.J."/>
            <person name="Metcalf W.W."/>
        </authorList>
    </citation>
    <scope>NUCLEOTIDE SEQUENCE [LARGE SCALE GENOMIC DNA]</scope>
    <source>
        <strain evidence="2 3">Z-7289</strain>
    </source>
</reference>
<sequence>MNYKLIIISLLAVGALMGAPMASAKPNFLTSFNQHYDTAGTRLDSCATCHNGEARNPYGKAYSGSGRNFAAIENLDSDGDGFTNLAEINALNFPGNPNDHPQTTPEIIPEPPVNVTEPPVNVTPEQSTTEVPISNTTPEQPTEAPGNTTEEQKSPGFEAIPVIVGLLAVACLKRRDLRK</sequence>
<dbReference type="EMBL" id="CP009515">
    <property type="protein sequence ID" value="AKB74264.1"/>
    <property type="molecule type" value="Genomic_DNA"/>
</dbReference>
<dbReference type="AlphaFoldDB" id="A0A0E3S0T1"/>
<dbReference type="HOGENOM" id="CLU_1507383_0_0_2"/>
<dbReference type="PATRIC" id="fig|1434111.4.peg.1281"/>
<feature type="region of interest" description="Disordered" evidence="1">
    <location>
        <begin position="115"/>
        <end position="155"/>
    </location>
</feature>
<feature type="compositionally biased region" description="Low complexity" evidence="1">
    <location>
        <begin position="115"/>
        <end position="126"/>
    </location>
</feature>
<keyword evidence="3" id="KW-1185">Reference proteome</keyword>
<dbReference type="KEGG" id="mls:MSLAZ_1003"/>
<evidence type="ECO:0000313" key="2">
    <source>
        <dbReference type="EMBL" id="AKB74264.1"/>
    </source>
</evidence>